<reference evidence="1" key="1">
    <citation type="journal article" date="2023" name="Mol. Ecol. Resour.">
        <title>Chromosome-level genome assembly of a triploid poplar Populus alba 'Berolinensis'.</title>
        <authorList>
            <person name="Chen S."/>
            <person name="Yu Y."/>
            <person name="Wang X."/>
            <person name="Wang S."/>
            <person name="Zhang T."/>
            <person name="Zhou Y."/>
            <person name="He R."/>
            <person name="Meng N."/>
            <person name="Wang Y."/>
            <person name="Liu W."/>
            <person name="Liu Z."/>
            <person name="Liu J."/>
            <person name="Guo Q."/>
            <person name="Huang H."/>
            <person name="Sederoff R.R."/>
            <person name="Wang G."/>
            <person name="Qu G."/>
            <person name="Chen S."/>
        </authorList>
    </citation>
    <scope>NUCLEOTIDE SEQUENCE</scope>
    <source>
        <strain evidence="1">SC-2020</strain>
    </source>
</reference>
<organism evidence="1 2">
    <name type="scientific">Populus alba x Populus x berolinensis</name>
    <dbReference type="NCBI Taxonomy" id="444605"/>
    <lineage>
        <taxon>Eukaryota</taxon>
        <taxon>Viridiplantae</taxon>
        <taxon>Streptophyta</taxon>
        <taxon>Embryophyta</taxon>
        <taxon>Tracheophyta</taxon>
        <taxon>Spermatophyta</taxon>
        <taxon>Magnoliopsida</taxon>
        <taxon>eudicotyledons</taxon>
        <taxon>Gunneridae</taxon>
        <taxon>Pentapetalae</taxon>
        <taxon>rosids</taxon>
        <taxon>fabids</taxon>
        <taxon>Malpighiales</taxon>
        <taxon>Salicaceae</taxon>
        <taxon>Saliceae</taxon>
        <taxon>Populus</taxon>
    </lineage>
</organism>
<gene>
    <name evidence="1" type="ORF">NC653_019071</name>
</gene>
<dbReference type="Proteomes" id="UP001164929">
    <property type="component" value="Chromosome 7"/>
</dbReference>
<evidence type="ECO:0000313" key="2">
    <source>
        <dbReference type="Proteomes" id="UP001164929"/>
    </source>
</evidence>
<dbReference type="EMBL" id="JAQIZT010000007">
    <property type="protein sequence ID" value="KAJ6990699.1"/>
    <property type="molecule type" value="Genomic_DNA"/>
</dbReference>
<evidence type="ECO:0000313" key="1">
    <source>
        <dbReference type="EMBL" id="KAJ6990699.1"/>
    </source>
</evidence>
<accession>A0AAD6QHY6</accession>
<sequence>MSSSSFTTKQKPLPKDRIKFVSEIEDQIEEPRFCADQLTWP</sequence>
<protein>
    <submittedName>
        <fullName evidence="1">Uncharacterized protein</fullName>
    </submittedName>
</protein>
<proteinExistence type="predicted"/>
<name>A0AAD6QHY6_9ROSI</name>
<dbReference type="AlphaFoldDB" id="A0AAD6QHY6"/>
<keyword evidence="2" id="KW-1185">Reference proteome</keyword>
<comment type="caution">
    <text evidence="1">The sequence shown here is derived from an EMBL/GenBank/DDBJ whole genome shotgun (WGS) entry which is preliminary data.</text>
</comment>